<sequence length="20" mass="2408">MRLICSKFHFQLFPVSIRNA</sequence>
<evidence type="ECO:0000313" key="2">
    <source>
        <dbReference type="Proteomes" id="UP000593579"/>
    </source>
</evidence>
<comment type="caution">
    <text evidence="1">The sequence shown here is derived from an EMBL/GenBank/DDBJ whole genome shotgun (WGS) entry which is preliminary data.</text>
</comment>
<organism evidence="1 2">
    <name type="scientific">Gossypium gossypioides</name>
    <name type="common">Mexican cotton</name>
    <name type="synonym">Selera gossypioides</name>
    <dbReference type="NCBI Taxonomy" id="34282"/>
    <lineage>
        <taxon>Eukaryota</taxon>
        <taxon>Viridiplantae</taxon>
        <taxon>Streptophyta</taxon>
        <taxon>Embryophyta</taxon>
        <taxon>Tracheophyta</taxon>
        <taxon>Spermatophyta</taxon>
        <taxon>Magnoliopsida</taxon>
        <taxon>eudicotyledons</taxon>
        <taxon>Gunneridae</taxon>
        <taxon>Pentapetalae</taxon>
        <taxon>rosids</taxon>
        <taxon>malvids</taxon>
        <taxon>Malvales</taxon>
        <taxon>Malvaceae</taxon>
        <taxon>Malvoideae</taxon>
        <taxon>Gossypium</taxon>
    </lineage>
</organism>
<protein>
    <submittedName>
        <fullName evidence="1">Uncharacterized protein</fullName>
    </submittedName>
</protein>
<dbReference type="AlphaFoldDB" id="A0A7J9C3Z9"/>
<proteinExistence type="predicted"/>
<gene>
    <name evidence="1" type="ORF">Gogos_005893</name>
</gene>
<name>A0A7J9C3Z9_GOSGO</name>
<evidence type="ECO:0000313" key="1">
    <source>
        <dbReference type="EMBL" id="MBA0743179.1"/>
    </source>
</evidence>
<keyword evidence="2" id="KW-1185">Reference proteome</keyword>
<dbReference type="EMBL" id="JABEZY010000008">
    <property type="protein sequence ID" value="MBA0743179.1"/>
    <property type="molecule type" value="Genomic_DNA"/>
</dbReference>
<feature type="non-terminal residue" evidence="1">
    <location>
        <position position="20"/>
    </location>
</feature>
<accession>A0A7J9C3Z9</accession>
<reference evidence="1 2" key="1">
    <citation type="journal article" date="2019" name="Genome Biol. Evol.">
        <title>Insights into the evolution of the New World diploid cottons (Gossypium, subgenus Houzingenia) based on genome sequencing.</title>
        <authorList>
            <person name="Grover C.E."/>
            <person name="Arick M.A. 2nd"/>
            <person name="Thrash A."/>
            <person name="Conover J.L."/>
            <person name="Sanders W.S."/>
            <person name="Peterson D.G."/>
            <person name="Frelichowski J.E."/>
            <person name="Scheffler J.A."/>
            <person name="Scheffler B.E."/>
            <person name="Wendel J.F."/>
        </authorList>
    </citation>
    <scope>NUCLEOTIDE SEQUENCE [LARGE SCALE GENOMIC DNA]</scope>
    <source>
        <strain evidence="1">5</strain>
        <tissue evidence="1">Leaf</tissue>
    </source>
</reference>
<dbReference type="Proteomes" id="UP000593579">
    <property type="component" value="Unassembled WGS sequence"/>
</dbReference>